<feature type="transmembrane region" description="Helical" evidence="1">
    <location>
        <begin position="284"/>
        <end position="302"/>
    </location>
</feature>
<feature type="transmembrane region" description="Helical" evidence="1">
    <location>
        <begin position="183"/>
        <end position="200"/>
    </location>
</feature>
<feature type="transmembrane region" description="Helical" evidence="1">
    <location>
        <begin position="243"/>
        <end position="264"/>
    </location>
</feature>
<keyword evidence="4" id="KW-1185">Reference proteome</keyword>
<dbReference type="Proteomes" id="UP000005580">
    <property type="component" value="Unassembled WGS sequence"/>
</dbReference>
<dbReference type="Pfam" id="PF16401">
    <property type="entry name" value="DUF5009"/>
    <property type="match status" value="1"/>
</dbReference>
<dbReference type="InterPro" id="IPR032176">
    <property type="entry name" value="DUF5009"/>
</dbReference>
<dbReference type="RefSeq" id="WP_004369058.1">
    <property type="nucleotide sequence ID" value="NZ_GL833119.1"/>
</dbReference>
<keyword evidence="1" id="KW-1133">Transmembrane helix</keyword>
<feature type="transmembrane region" description="Helical" evidence="1">
    <location>
        <begin position="408"/>
        <end position="431"/>
    </location>
</feature>
<dbReference type="HOGENOM" id="CLU_582372_0_0_10"/>
<dbReference type="AlphaFoldDB" id="E7RML9"/>
<accession>E7RML9</accession>
<feature type="transmembrane region" description="Helical" evidence="1">
    <location>
        <begin position="338"/>
        <end position="360"/>
    </location>
</feature>
<feature type="transmembrane region" description="Helical" evidence="1">
    <location>
        <begin position="437"/>
        <end position="459"/>
    </location>
</feature>
<feature type="domain" description="DUF5009" evidence="2">
    <location>
        <begin position="5"/>
        <end position="263"/>
    </location>
</feature>
<evidence type="ECO:0000256" key="1">
    <source>
        <dbReference type="SAM" id="Phobius"/>
    </source>
</evidence>
<feature type="transmembrane region" description="Helical" evidence="1">
    <location>
        <begin position="366"/>
        <end position="387"/>
    </location>
</feature>
<feature type="transmembrane region" description="Helical" evidence="1">
    <location>
        <begin position="207"/>
        <end position="223"/>
    </location>
</feature>
<evidence type="ECO:0000259" key="2">
    <source>
        <dbReference type="Pfam" id="PF16401"/>
    </source>
</evidence>
<protein>
    <recommendedName>
        <fullName evidence="2">DUF5009 domain-containing protein</fullName>
    </recommendedName>
</protein>
<evidence type="ECO:0000313" key="3">
    <source>
        <dbReference type="EMBL" id="EFZ38000.1"/>
    </source>
</evidence>
<dbReference type="STRING" id="28134.SAMN05444288_0492"/>
<feature type="transmembrane region" description="Helical" evidence="1">
    <location>
        <begin position="12"/>
        <end position="31"/>
    </location>
</feature>
<organism evidence="3 4">
    <name type="scientific">Hoylesella oralis ATCC 33269</name>
    <dbReference type="NCBI Taxonomy" id="873533"/>
    <lineage>
        <taxon>Bacteria</taxon>
        <taxon>Pseudomonadati</taxon>
        <taxon>Bacteroidota</taxon>
        <taxon>Bacteroidia</taxon>
        <taxon>Bacteroidales</taxon>
        <taxon>Prevotellaceae</taxon>
        <taxon>Hoylesella</taxon>
    </lineage>
</organism>
<dbReference type="PANTHER" id="PTHR31061:SF24">
    <property type="entry name" value="LD22376P"/>
    <property type="match status" value="1"/>
</dbReference>
<feature type="transmembrane region" description="Helical" evidence="1">
    <location>
        <begin position="51"/>
        <end position="76"/>
    </location>
</feature>
<feature type="transmembrane region" description="Helical" evidence="1">
    <location>
        <begin position="121"/>
        <end position="140"/>
    </location>
</feature>
<gene>
    <name evidence="3" type="ORF">HMPREF0663_10369</name>
</gene>
<feature type="transmembrane region" description="Helical" evidence="1">
    <location>
        <begin position="308"/>
        <end position="326"/>
    </location>
</feature>
<dbReference type="eggNOG" id="COG4299">
    <property type="taxonomic scope" value="Bacteria"/>
</dbReference>
<keyword evidence="1" id="KW-0812">Transmembrane</keyword>
<reference evidence="3" key="1">
    <citation type="submission" date="2011-01" db="EMBL/GenBank/DDBJ databases">
        <authorList>
            <person name="Muzny D."/>
            <person name="Qin X."/>
            <person name="Buhay C."/>
            <person name="Dugan-Rocha S."/>
            <person name="Ding Y."/>
            <person name="Chen G."/>
            <person name="Hawes A."/>
            <person name="Holder M."/>
            <person name="Jhangiani S."/>
            <person name="Johnson A."/>
            <person name="Khan Z."/>
            <person name="Li Z."/>
            <person name="Liu W."/>
            <person name="Liu X."/>
            <person name="Perez L."/>
            <person name="Shen H."/>
            <person name="Wang Q."/>
            <person name="Watt J."/>
            <person name="Xi L."/>
            <person name="Xin Y."/>
            <person name="Zhou J."/>
            <person name="Deng J."/>
            <person name="Jiang H."/>
            <person name="Liu Y."/>
            <person name="Qu J."/>
            <person name="Song X.-Z."/>
            <person name="Zhang L."/>
            <person name="Villasana D."/>
            <person name="Johnson A."/>
            <person name="Liu J."/>
            <person name="Liyanage D."/>
            <person name="Lorensuhewa L."/>
            <person name="Robinson T."/>
            <person name="Song A."/>
            <person name="Song B.-B."/>
            <person name="Dinh H."/>
            <person name="Thornton R."/>
            <person name="Coyle M."/>
            <person name="Francisco L."/>
            <person name="Jackson L."/>
            <person name="Javaid M."/>
            <person name="Korchina V."/>
            <person name="Kovar C."/>
            <person name="Mata R."/>
            <person name="Mathew T."/>
            <person name="Ngo R."/>
            <person name="Nguyen L."/>
            <person name="Nguyen N."/>
            <person name="Okwuonu G."/>
            <person name="Ongeri F."/>
            <person name="Pham C."/>
            <person name="Simmons D."/>
            <person name="Wilczek-Boney K."/>
            <person name="Hale W."/>
            <person name="Jakkamsetti A."/>
            <person name="Pham P."/>
            <person name="Ruth R."/>
            <person name="San Lucas F."/>
            <person name="Warren J."/>
            <person name="Zhang J."/>
            <person name="Zhao Z."/>
            <person name="Zhou C."/>
            <person name="Zhu D."/>
            <person name="Lee S."/>
            <person name="Bess C."/>
            <person name="Blankenburg K."/>
            <person name="Forbes L."/>
            <person name="Fu Q."/>
            <person name="Gubbala S."/>
            <person name="Hirani K."/>
            <person name="Jayaseelan J.C."/>
            <person name="Lara F."/>
            <person name="Munidasa M."/>
            <person name="Palculict T."/>
            <person name="Patil S."/>
            <person name="Pu L.-L."/>
            <person name="Saada N."/>
            <person name="Tang L."/>
            <person name="Weissenberger G."/>
            <person name="Zhu Y."/>
            <person name="Hemphill L."/>
            <person name="Shang Y."/>
            <person name="Youmans B."/>
            <person name="Ayvaz T."/>
            <person name="Ross M."/>
            <person name="Santibanez J."/>
            <person name="Aqrawi P."/>
            <person name="Gross S."/>
            <person name="Joshi V."/>
            <person name="Fowler G."/>
            <person name="Nazareth L."/>
            <person name="Reid J."/>
            <person name="Worley K."/>
            <person name="Petrosino J."/>
            <person name="Highlander S."/>
            <person name="Gibbs R."/>
        </authorList>
    </citation>
    <scope>NUCLEOTIDE SEQUENCE [LARGE SCALE GENOMIC DNA]</scope>
    <source>
        <strain evidence="3">ATCC 33269</strain>
    </source>
</reference>
<feature type="transmembrane region" description="Helical" evidence="1">
    <location>
        <begin position="152"/>
        <end position="171"/>
    </location>
</feature>
<keyword evidence="1" id="KW-0472">Membrane</keyword>
<feature type="transmembrane region" description="Helical" evidence="1">
    <location>
        <begin position="97"/>
        <end position="115"/>
    </location>
</feature>
<evidence type="ECO:0000313" key="4">
    <source>
        <dbReference type="Proteomes" id="UP000005580"/>
    </source>
</evidence>
<sequence>MKQERAHALDALRGYAIMTMILSATEAFRVLPAWMYHAQVPPPDHVFNPSIYGITWVDLIFPFFLFSMGAAIPLSLGRQYKAGASLRKLCRKSAIRWLKLAFFAIFIYHTFPFMLGYRQEWLRYAVPLAGFALMFVLYVPNPFRLPELWRRIVNGAAYVVAGAILLLQPYADGKPFSPNDYDTIILILSNVAVVGSIIYLFTMKKPYVRFVVMVFIVALFLSSETDGSWQQAVCSFTPVAWLYQPAFLKYLLIILPGTFAGNMLYRWQSEYGATDADKVTERHVAPLALAVVLAVIIANVILLYCRMMAVNLAVTVLLFAVLHWVLKGDGAETKLWRTLFHHGAFYLLLGLCMEAFQGGIRKDDVTFSYLFTTTGLAFLALLAFSVISDHYRCSFISKPLELTGKNPMIAYVASSMVVIPVLTLLGIYRYIDMLSVTAWTGFLKGIILTALSMGVAVCFTKRKCFWKT</sequence>
<dbReference type="PANTHER" id="PTHR31061">
    <property type="entry name" value="LD22376P"/>
    <property type="match status" value="1"/>
</dbReference>
<dbReference type="EMBL" id="AEPE02000002">
    <property type="protein sequence ID" value="EFZ38000.1"/>
    <property type="molecule type" value="Genomic_DNA"/>
</dbReference>
<comment type="caution">
    <text evidence="3">The sequence shown here is derived from an EMBL/GenBank/DDBJ whole genome shotgun (WGS) entry which is preliminary data.</text>
</comment>
<proteinExistence type="predicted"/>
<name>E7RML9_9BACT</name>